<proteinExistence type="predicted"/>
<accession>A0AAE3E7W9</accession>
<keyword evidence="2" id="KW-1185">Reference proteome</keyword>
<gene>
    <name evidence="1" type="ORF">LKD81_01435</name>
</gene>
<sequence length="142" mass="16213">MLNDYELLNRIHKNTQMGLETLPLLSMRAEDTTFRDTIRKQITEYRDLNRKAERLMRDSGFEVQSVSPMAKMSATVMTNVKTLMDTSTSHLAEIVIQGSNMGVTQITRAMHRSRPGDASVRALADQLLRAEEKNIKALREFL</sequence>
<organism evidence="1 2">
    <name type="scientific">Hominifimenecus microfluidus</name>
    <dbReference type="NCBI Taxonomy" id="2885348"/>
    <lineage>
        <taxon>Bacteria</taxon>
        <taxon>Bacillati</taxon>
        <taxon>Bacillota</taxon>
        <taxon>Clostridia</taxon>
        <taxon>Lachnospirales</taxon>
        <taxon>Lachnospiraceae</taxon>
        <taxon>Hominifimenecus</taxon>
    </lineage>
</organism>
<evidence type="ECO:0008006" key="3">
    <source>
        <dbReference type="Google" id="ProtNLM"/>
    </source>
</evidence>
<evidence type="ECO:0000313" key="2">
    <source>
        <dbReference type="Proteomes" id="UP001198182"/>
    </source>
</evidence>
<reference evidence="1" key="1">
    <citation type="submission" date="2021-10" db="EMBL/GenBank/DDBJ databases">
        <title>Anaerobic single-cell dispensing facilitates the cultivation of human gut bacteria.</title>
        <authorList>
            <person name="Afrizal A."/>
        </authorList>
    </citation>
    <scope>NUCLEOTIDE SEQUENCE</scope>
    <source>
        <strain evidence="1">CLA-AA-H215</strain>
    </source>
</reference>
<dbReference type="AlphaFoldDB" id="A0AAE3E7W9"/>
<name>A0AAE3E7W9_9FIRM</name>
<dbReference type="EMBL" id="JAJEQR010000003">
    <property type="protein sequence ID" value="MCC2229665.1"/>
    <property type="molecule type" value="Genomic_DNA"/>
</dbReference>
<dbReference type="RefSeq" id="WP_308452452.1">
    <property type="nucleotide sequence ID" value="NZ_JAJEQR010000003.1"/>
</dbReference>
<comment type="caution">
    <text evidence="1">The sequence shown here is derived from an EMBL/GenBank/DDBJ whole genome shotgun (WGS) entry which is preliminary data.</text>
</comment>
<evidence type="ECO:0000313" key="1">
    <source>
        <dbReference type="EMBL" id="MCC2229665.1"/>
    </source>
</evidence>
<protein>
    <recommendedName>
        <fullName evidence="3">DUF2383 domain-containing protein</fullName>
    </recommendedName>
</protein>
<dbReference type="Proteomes" id="UP001198182">
    <property type="component" value="Unassembled WGS sequence"/>
</dbReference>